<gene>
    <name evidence="1" type="ORF">NS226_05240</name>
</gene>
<dbReference type="PATRIC" id="fig|401562.3.peg.289"/>
<organism evidence="1 2">
    <name type="scientific">Aureimonas ureilytica</name>
    <dbReference type="NCBI Taxonomy" id="401562"/>
    <lineage>
        <taxon>Bacteria</taxon>
        <taxon>Pseudomonadati</taxon>
        <taxon>Pseudomonadota</taxon>
        <taxon>Alphaproteobacteria</taxon>
        <taxon>Hyphomicrobiales</taxon>
        <taxon>Aurantimonadaceae</taxon>
        <taxon>Aureimonas</taxon>
    </lineage>
</organism>
<dbReference type="AlphaFoldDB" id="A0A175RB67"/>
<dbReference type="EMBL" id="LDPZ01000011">
    <property type="protein sequence ID" value="KTQ97126.1"/>
    <property type="molecule type" value="Genomic_DNA"/>
</dbReference>
<sequence>MTTLSDAIRSFRQNQERFLVKGEDGKMRTSITKIYEEGGFQRRAYPISIGGSGSPIPKVQEDKSKLSGTLSLADLNNHRKANGLKTTLSEIDFHALIKKTEGSFQNFERDPTMNYRRNLYLWDMSEIVTPEASKTETS</sequence>
<dbReference type="Proteomes" id="UP000078272">
    <property type="component" value="Unassembled WGS sequence"/>
</dbReference>
<name>A0A175RB67_9HYPH</name>
<protein>
    <submittedName>
        <fullName evidence="1">Uncharacterized protein</fullName>
    </submittedName>
</protein>
<reference evidence="1 2" key="1">
    <citation type="journal article" date="2016" name="Front. Microbiol.">
        <title>Genomic Resource of Rice Seed Associated Bacteria.</title>
        <authorList>
            <person name="Midha S."/>
            <person name="Bansal K."/>
            <person name="Sharma S."/>
            <person name="Kumar N."/>
            <person name="Patil P.P."/>
            <person name="Chaudhry V."/>
            <person name="Patil P.B."/>
        </authorList>
    </citation>
    <scope>NUCLEOTIDE SEQUENCE [LARGE SCALE GENOMIC DNA]</scope>
    <source>
        <strain evidence="1 2">NS226</strain>
    </source>
</reference>
<proteinExistence type="predicted"/>
<evidence type="ECO:0000313" key="1">
    <source>
        <dbReference type="EMBL" id="KTQ97126.1"/>
    </source>
</evidence>
<evidence type="ECO:0000313" key="2">
    <source>
        <dbReference type="Proteomes" id="UP000078272"/>
    </source>
</evidence>
<accession>A0A175RB67</accession>
<comment type="caution">
    <text evidence="1">The sequence shown here is derived from an EMBL/GenBank/DDBJ whole genome shotgun (WGS) entry which is preliminary data.</text>
</comment>